<reference evidence="14 15" key="1">
    <citation type="submission" date="2022-11" db="EMBL/GenBank/DDBJ databases">
        <title>Desulfobotulus tamanensis H1 sp. nov. - anaerobic, alkaliphilic, sulphate reducing bacterium isolated from terrestrial mud volcano.</title>
        <authorList>
            <person name="Frolova A."/>
            <person name="Merkel A.Y."/>
            <person name="Slobodkin A.I."/>
        </authorList>
    </citation>
    <scope>NUCLEOTIDE SEQUENCE [LARGE SCALE GENOMIC DNA]</scope>
    <source>
        <strain evidence="14 15">H1</strain>
    </source>
</reference>
<dbReference type="PANTHER" id="PTHR43074">
    <property type="entry name" value="OMEGA-3 POLYUNSATURATED FATTY ACID SYNTHASE PFAB-RELATED"/>
    <property type="match status" value="1"/>
</dbReference>
<gene>
    <name evidence="14" type="ORF">OOT00_03170</name>
</gene>
<dbReference type="Proteomes" id="UP001209681">
    <property type="component" value="Unassembled WGS sequence"/>
</dbReference>
<dbReference type="Gene3D" id="3.40.47.10">
    <property type="match status" value="2"/>
</dbReference>
<dbReference type="InterPro" id="IPR013114">
    <property type="entry name" value="FabA_FabZ"/>
</dbReference>
<protein>
    <submittedName>
        <fullName evidence="14">Beta-ketoacyl synthase N-terminal-like domain-containing protein</fullName>
    </submittedName>
</protein>
<dbReference type="InterPro" id="IPR018201">
    <property type="entry name" value="Ketoacyl_synth_AS"/>
</dbReference>
<keyword evidence="3" id="KW-0596">Phosphopantetheine</keyword>
<feature type="region of interest" description="Disordered" evidence="12">
    <location>
        <begin position="688"/>
        <end position="709"/>
    </location>
</feature>
<feature type="compositionally biased region" description="Low complexity" evidence="12">
    <location>
        <begin position="695"/>
        <end position="705"/>
    </location>
</feature>
<dbReference type="InterPro" id="IPR010083">
    <property type="entry name" value="FabA"/>
</dbReference>
<dbReference type="Pfam" id="PF02801">
    <property type="entry name" value="Ketoacyl-synt_C"/>
    <property type="match status" value="1"/>
</dbReference>
<evidence type="ECO:0000256" key="5">
    <source>
        <dbReference type="ARBA" id="ARBA00022553"/>
    </source>
</evidence>
<feature type="domain" description="Ketosynthase family 3 (KS3)" evidence="13">
    <location>
        <begin position="4"/>
        <end position="431"/>
    </location>
</feature>
<dbReference type="InterPro" id="IPR029069">
    <property type="entry name" value="HotDog_dom_sf"/>
</dbReference>
<evidence type="ECO:0000256" key="10">
    <source>
        <dbReference type="ARBA" id="ARBA00023239"/>
    </source>
</evidence>
<evidence type="ECO:0000256" key="12">
    <source>
        <dbReference type="SAM" id="MobiDB-lite"/>
    </source>
</evidence>
<accession>A0ABT3N697</accession>
<sequence length="2014" mass="220799">MTSFMPIAIIAQSGTFPDSPDIATFGRHILKGHVAIRKIPEERWPDQARFLSESHLPDRTISTMAALAPLPETLSPFPESSMRKEWFTDPLPRLLVHNTAGLLHSCQARESLKKRTGLITGLLGLPTDSITRLARTSFKGKSYFTDNGTNPCFGVTGSPALITARALHLGGPVFTLDAACASSLVALRLACDILREKRADLMLAGGISRADISFLQIGFTQLKALSPSGYCRPFDERADGLVVGEGCGLFALKRLEDALRHQDPILGVIRGIGLSNDIGGNVLAPRSEGQIRAMAQALSMAGMTPQDLDAVECHGTGTPTGDPVEILSLKEIFGKSRKQGPVLASVKSMTGHLLTAAGAAGLSRMLICLEKGTLPITPSFDKAAHGSPLEKSSFCILNSAEPWEKKGVKPRAFGVNAFGFGGINAHMIVEEAPTAPEPGPFIPSSRRKSSLVIVGAARYDKKEAPIPPGLFSIPPKESEAMLADHRALLLCVRNALQNLDWDQSTRAATGLTALVDFDPAATDFSLRWAFPKDKQALALPPLDADHVTGSLTSMAASRVAKIFGLGGPCITLSGDGKATIEALHMAEQSLEQGKSKAFILAASDMRSHPLSYLCRGLEGMADEPFSGAICLILRKKEDAIQCGETILGEISPEKWEKEMEKASGKKPWESSGQGLLRIAEGNLPSRFPRQETKQASPNAPKSPAAAPSPPVQVYPLCADSKEELIRACRLLREEVKNLSLLPEASSLAACRSSEGEFRSALLACDVKRIGSWCAILEEAIAEGRTLLPAGREGAAFLAPSLQKGIRGEAAFVYPGSGNHFHGMGKSLEQFWPHILKADEESFSNKKAIPLLSPDHNDDPSPAIFAQVRYGRIMTRIAEEEGFAAQAVMGYSLGETAGFFATGLWENPEIMQQRLKDSDLFTKELSGPCRALRKQWGIGDKEPFCWAAALIPVEMETLDSQLPAYPRLRRLIVNTFKECVVGGEKKDIEKLAADLGLAPIFLEGVISVHCDALQPARNAYETLHTFPVHPQPYRYYSCASEKAFTPDTKSCCTAILDQNLRGFHFPSLVLKAWEDGVRIFVEMGPSDSCTRMIRRILGDRPHLAFSLSKKDEAEVISITRARAIWHVAEPWIKKGGMAENPLHKMAFSQFSSIQKETCRLHQIYLDGCAQRLRTLDTLLGNKESGTDWVAPPLPAPLPPLPTAPPPSPAAAPPPAFDHEACLEFAIGKAEKVLGKDFAAVDSYPVRVRLPAPPLLLVDRILSIDAVKGRTGPGTIVTEHEVKEDAWYLDGGRTPFSIAIESGQADLFLCAYMGIDLQVKGTRAYRLLDAVASFHRRLPRPGETVRYEIEIQRFVQQGETHIFFFRFTGFIGREKLITMEKGCAGFFTPEEIRDSGGVIPKERFPAIMKDRGIAPGAIPIHSFPASALSEEKMEALRKGDAEKAFGPLFKGKTMGEKIRLPGGMLALVHRMREMDPKGGHYGCGLAIGEADIHPDDWFLTCHFSDDPVMPGTLMYECCMQTLRVYVMATGWIPEDRTCSWEPLPGAESRLKCRGPVTPETSQVRYEIHIRQMDFAPQPFVLADALMYADGKCIVRFEGMSLMLEGTDREGLAAIWSETEEEKPLWDKKRLLAFCDGRAEEALGKTYAPFDQGRFLARLPRPPYLTVDAVSHAHLTPGHIAEKSQITAIWHPEAANPDFGHEKSHLPYALLLEAALQPCGLMAAWMGCSLKSERDLFFRNLGGDATILAPVFHGEEIETKATLTRYVKNGDLQILFFEIACFQGKKPVLQCTTHFGFFTKESLSDQKGMAAPLGLDLPENLKGMEVIHDFGINSPLPHPDNNPEQAFRMVHRILSFEEKGGAKGLGETLAVMDISDQDWYFHAHFKDDPVCPGSLGLQAVFTTLCWTASRILKRPMEDFLVTPQSHSWTYRGQIRPGSAAMHCVINVKEIFKDEREGLSCQAAVFCDGLCIYTAENFQVRRLALNDFSKTAVCDRKKKDMQASFSNSPTTERQQRTP</sequence>
<evidence type="ECO:0000256" key="1">
    <source>
        <dbReference type="ARBA" id="ARBA00005194"/>
    </source>
</evidence>
<dbReference type="InterPro" id="IPR014031">
    <property type="entry name" value="Ketoacyl_synth_C"/>
</dbReference>
<dbReference type="SUPFAM" id="SSF52151">
    <property type="entry name" value="FabD/lysophospholipase-like"/>
    <property type="match status" value="1"/>
</dbReference>
<evidence type="ECO:0000256" key="9">
    <source>
        <dbReference type="ARBA" id="ARBA00023160"/>
    </source>
</evidence>
<dbReference type="InterPro" id="IPR016035">
    <property type="entry name" value="Acyl_Trfase/lysoPLipase"/>
</dbReference>
<evidence type="ECO:0000313" key="14">
    <source>
        <dbReference type="EMBL" id="MCW7752982.1"/>
    </source>
</evidence>
<dbReference type="InterPro" id="IPR014030">
    <property type="entry name" value="Ketoacyl_synth_N"/>
</dbReference>
<evidence type="ECO:0000256" key="6">
    <source>
        <dbReference type="ARBA" id="ARBA00022679"/>
    </source>
</evidence>
<dbReference type="Gene3D" id="3.40.366.10">
    <property type="entry name" value="Malonyl-Coenzyme A Acyl Carrier Protein, domain 2"/>
    <property type="match status" value="1"/>
</dbReference>
<comment type="similarity">
    <text evidence="2">Belongs to the thioester dehydratase family. FabA subfamily.</text>
</comment>
<dbReference type="EMBL" id="JAPFPW010000002">
    <property type="protein sequence ID" value="MCW7752982.1"/>
    <property type="molecule type" value="Genomic_DNA"/>
</dbReference>
<keyword evidence="7" id="KW-0276">Fatty acid metabolism</keyword>
<dbReference type="InterPro" id="IPR016039">
    <property type="entry name" value="Thiolase-like"/>
</dbReference>
<evidence type="ECO:0000313" key="15">
    <source>
        <dbReference type="Proteomes" id="UP001209681"/>
    </source>
</evidence>
<evidence type="ECO:0000256" key="3">
    <source>
        <dbReference type="ARBA" id="ARBA00022450"/>
    </source>
</evidence>
<dbReference type="Pfam" id="PF00109">
    <property type="entry name" value="ketoacyl-synt"/>
    <property type="match status" value="2"/>
</dbReference>
<feature type="region of interest" description="Disordered" evidence="12">
    <location>
        <begin position="1189"/>
        <end position="1211"/>
    </location>
</feature>
<dbReference type="Gene3D" id="3.10.129.10">
    <property type="entry name" value="Hotdog Thioesterase"/>
    <property type="match status" value="4"/>
</dbReference>
<keyword evidence="5" id="KW-0597">Phosphoprotein</keyword>
<feature type="compositionally biased region" description="Pro residues" evidence="12">
    <location>
        <begin position="1190"/>
        <end position="1211"/>
    </location>
</feature>
<dbReference type="SUPFAM" id="SSF54637">
    <property type="entry name" value="Thioesterase/thiol ester dehydrase-isomerase"/>
    <property type="match status" value="4"/>
</dbReference>
<dbReference type="InterPro" id="IPR020841">
    <property type="entry name" value="PKS_Beta-ketoAc_synthase_dom"/>
</dbReference>
<dbReference type="SMART" id="SM00825">
    <property type="entry name" value="PKS_KS"/>
    <property type="match status" value="1"/>
</dbReference>
<proteinExistence type="inferred from homology"/>
<evidence type="ECO:0000256" key="4">
    <source>
        <dbReference type="ARBA" id="ARBA00022516"/>
    </source>
</evidence>
<dbReference type="RefSeq" id="WP_265423840.1">
    <property type="nucleotide sequence ID" value="NZ_JAPFPW010000002.1"/>
</dbReference>
<evidence type="ECO:0000256" key="7">
    <source>
        <dbReference type="ARBA" id="ARBA00022832"/>
    </source>
</evidence>
<keyword evidence="15" id="KW-1185">Reference proteome</keyword>
<keyword evidence="10" id="KW-0456">Lyase</keyword>
<keyword evidence="6 11" id="KW-0808">Transferase</keyword>
<name>A0ABT3N697_9BACT</name>
<comment type="caution">
    <text evidence="14">The sequence shown here is derived from an EMBL/GenBank/DDBJ whole genome shotgun (WGS) entry which is preliminary data.</text>
</comment>
<dbReference type="PANTHER" id="PTHR43074:SF1">
    <property type="entry name" value="BETA-KETOACYL SYNTHASE FAMILY PROTEIN-RELATED"/>
    <property type="match status" value="1"/>
</dbReference>
<dbReference type="PROSITE" id="PS52004">
    <property type="entry name" value="KS3_2"/>
    <property type="match status" value="1"/>
</dbReference>
<evidence type="ECO:0000256" key="8">
    <source>
        <dbReference type="ARBA" id="ARBA00023098"/>
    </source>
</evidence>
<keyword evidence="4" id="KW-0444">Lipid biosynthesis</keyword>
<dbReference type="CDD" id="cd01287">
    <property type="entry name" value="FabA"/>
    <property type="match status" value="1"/>
</dbReference>
<dbReference type="CDD" id="cd00833">
    <property type="entry name" value="PKS"/>
    <property type="match status" value="1"/>
</dbReference>
<dbReference type="SUPFAM" id="SSF53901">
    <property type="entry name" value="Thiolase-like"/>
    <property type="match status" value="3"/>
</dbReference>
<comment type="pathway">
    <text evidence="1">Lipid metabolism; fatty acid biosynthesis.</text>
</comment>
<dbReference type="InterPro" id="IPR052568">
    <property type="entry name" value="PKS-FAS_Synthase"/>
</dbReference>
<dbReference type="PROSITE" id="PS00606">
    <property type="entry name" value="KS3_1"/>
    <property type="match status" value="1"/>
</dbReference>
<keyword evidence="9" id="KW-0275">Fatty acid biosynthesis</keyword>
<evidence type="ECO:0000259" key="13">
    <source>
        <dbReference type="PROSITE" id="PS52004"/>
    </source>
</evidence>
<dbReference type="InterPro" id="IPR001227">
    <property type="entry name" value="Ac_transferase_dom_sf"/>
</dbReference>
<evidence type="ECO:0000256" key="2">
    <source>
        <dbReference type="ARBA" id="ARBA00006714"/>
    </source>
</evidence>
<dbReference type="Gene3D" id="3.30.70.250">
    <property type="entry name" value="Malonyl-CoA ACP transacylase, ACP-binding"/>
    <property type="match status" value="1"/>
</dbReference>
<organism evidence="14 15">
    <name type="scientific">Desulfobotulus pelophilus</name>
    <dbReference type="NCBI Taxonomy" id="2823377"/>
    <lineage>
        <taxon>Bacteria</taxon>
        <taxon>Pseudomonadati</taxon>
        <taxon>Thermodesulfobacteriota</taxon>
        <taxon>Desulfobacteria</taxon>
        <taxon>Desulfobacterales</taxon>
        <taxon>Desulfobacteraceae</taxon>
        <taxon>Desulfobotulus</taxon>
    </lineage>
</organism>
<dbReference type="Pfam" id="PF07977">
    <property type="entry name" value="FabA"/>
    <property type="match status" value="3"/>
</dbReference>
<dbReference type="SMART" id="SM00827">
    <property type="entry name" value="PKS_AT"/>
    <property type="match status" value="1"/>
</dbReference>
<evidence type="ECO:0000256" key="11">
    <source>
        <dbReference type="RuleBase" id="RU003694"/>
    </source>
</evidence>
<keyword evidence="8" id="KW-0443">Lipid metabolism</keyword>
<dbReference type="InterPro" id="IPR014043">
    <property type="entry name" value="Acyl_transferase_dom"/>
</dbReference>
<comment type="similarity">
    <text evidence="11">Belongs to the thiolase-like superfamily. Beta-ketoacyl-ACP synthases family.</text>
</comment>